<feature type="domain" description="BFN" evidence="1">
    <location>
        <begin position="5"/>
        <end position="137"/>
    </location>
</feature>
<evidence type="ECO:0000259" key="1">
    <source>
        <dbReference type="PROSITE" id="PS51658"/>
    </source>
</evidence>
<dbReference type="InterPro" id="IPR001943">
    <property type="entry name" value="UVR_dom"/>
</dbReference>
<reference evidence="2 3" key="1">
    <citation type="submission" date="2019-03" db="EMBL/GenBank/DDBJ databases">
        <title>San Antonio Military Medical Center submission to MRSN (WRAIR), pending publication.</title>
        <authorList>
            <person name="Blyth D.M."/>
            <person name="Mccarthy S.L."/>
            <person name="Schall S.E."/>
            <person name="Stam J.A."/>
            <person name="Ong A.C."/>
            <person name="Mcgann P.T."/>
        </authorList>
    </citation>
    <scope>NUCLEOTIDE SEQUENCE [LARGE SCALE GENOMIC DNA]</scope>
    <source>
        <strain evidence="2 3">MRSN571793</strain>
    </source>
</reference>
<dbReference type="Gene3D" id="3.10.690.10">
    <property type="entry name" value="Bifunctional nuclease domain"/>
    <property type="match status" value="1"/>
</dbReference>
<keyword evidence="3" id="KW-1185">Reference proteome</keyword>
<dbReference type="GO" id="GO:0004518">
    <property type="term" value="F:nuclease activity"/>
    <property type="evidence" value="ECO:0007669"/>
    <property type="project" value="InterPro"/>
</dbReference>
<dbReference type="OrthoDB" id="9788698at2"/>
<dbReference type="EMBL" id="SOML01000011">
    <property type="protein sequence ID" value="TFD94283.1"/>
    <property type="molecule type" value="Genomic_DNA"/>
</dbReference>
<evidence type="ECO:0000313" key="2">
    <source>
        <dbReference type="EMBL" id="TFD94283.1"/>
    </source>
</evidence>
<dbReference type="STRING" id="1121485.GCA_000426485_01310"/>
<name>A0A4Y8KW39_9BACT</name>
<dbReference type="PANTHER" id="PTHR15160:SF1">
    <property type="entry name" value="VON HIPPEL-LINDAU DISEASE TUMOR SUPPRESSOR"/>
    <property type="match status" value="1"/>
</dbReference>
<dbReference type="Pfam" id="PF02577">
    <property type="entry name" value="BFN_dom"/>
    <property type="match status" value="1"/>
</dbReference>
<dbReference type="Proteomes" id="UP000297861">
    <property type="component" value="Unassembled WGS sequence"/>
</dbReference>
<comment type="caution">
    <text evidence="2">The sequence shown here is derived from an EMBL/GenBank/DDBJ whole genome shotgun (WGS) entry which is preliminary data.</text>
</comment>
<dbReference type="RefSeq" id="WP_026625500.1">
    <property type="nucleotide sequence ID" value="NZ_JAWZLG010000100.1"/>
</dbReference>
<dbReference type="InterPro" id="IPR036104">
    <property type="entry name" value="BFN_sf"/>
</dbReference>
<dbReference type="InterPro" id="IPR003729">
    <property type="entry name" value="Bi_nuclease_dom"/>
</dbReference>
<evidence type="ECO:0000313" key="3">
    <source>
        <dbReference type="Proteomes" id="UP000297861"/>
    </source>
</evidence>
<dbReference type="SUPFAM" id="SSF103256">
    <property type="entry name" value="Hypothetical protein TM0160"/>
    <property type="match status" value="1"/>
</dbReference>
<sequence>MEDKKIKLSVLGFSFNQTQSGTYGLVLAEEGGVRRLMIVVGTPEAQSIAFKLQNTEPPRPLTHDLFYSFMNSFDIKLEEVLIYKYENGVFYSQLYFKQGDKTVTVESRTSDAIGIALRSKSKIYTTDEIMRDLAVVFTEGDEEAASKDMFTAGDTTANYTDSYALLNQEELQSMLDDAIEHEDYELASVLRDELEKRAKKH</sequence>
<dbReference type="Pfam" id="PF02151">
    <property type="entry name" value="UVR"/>
    <property type="match status" value="1"/>
</dbReference>
<organism evidence="2 3">
    <name type="scientific">Dysgonomonas capnocytophagoides</name>
    <dbReference type="NCBI Taxonomy" id="45254"/>
    <lineage>
        <taxon>Bacteria</taxon>
        <taxon>Pseudomonadati</taxon>
        <taxon>Bacteroidota</taxon>
        <taxon>Bacteroidia</taxon>
        <taxon>Bacteroidales</taxon>
        <taxon>Dysgonomonadaceae</taxon>
        <taxon>Dysgonomonas</taxon>
    </lineage>
</organism>
<dbReference type="PROSITE" id="PS51658">
    <property type="entry name" value="BFN"/>
    <property type="match status" value="1"/>
</dbReference>
<gene>
    <name evidence="2" type="ORF">E2605_16110</name>
</gene>
<dbReference type="AlphaFoldDB" id="A0A4Y8KW39"/>
<accession>A0A4Y8KW39</accession>
<dbReference type="PANTHER" id="PTHR15160">
    <property type="entry name" value="VON HIPPEL-LINDAU PROTEIN"/>
    <property type="match status" value="1"/>
</dbReference>
<proteinExistence type="predicted"/>
<protein>
    <recommendedName>
        <fullName evidence="1">BFN domain-containing protein</fullName>
    </recommendedName>
</protein>